<keyword evidence="3" id="KW-1185">Reference proteome</keyword>
<evidence type="ECO:0000259" key="1">
    <source>
        <dbReference type="Pfam" id="PF15282"/>
    </source>
</evidence>
<gene>
    <name evidence="2" type="ORF">AKAME5_000779700</name>
</gene>
<name>A0AAD3R4N0_LATJO</name>
<accession>A0AAD3R4N0</accession>
<dbReference type="Proteomes" id="UP001279410">
    <property type="component" value="Unassembled WGS sequence"/>
</dbReference>
<sequence length="237" mass="25970">MFLQFLPHTDLQRELNSNVLRGSGTVASVQEKQRPRIQHTAACDYNKHMLQSDERSMQHHMISTPSTSFHFMPVNQVPQSQSPNSPVTSDVFQLAPFKTPGKESKMAFSGSSFSASHKPVEASDVFLQAPFGKRQETAKANAPVFKSVKQQIQTSKQCQPVPVSSLPAPQSLGIRAPRQPLLQQPVAVHRVVSRIGQQAAVGSVAVGPLHSWTIGGRALDDPFTAAPFQPRFSQEKP</sequence>
<keyword evidence="2" id="KW-0808">Transferase</keyword>
<evidence type="ECO:0000313" key="3">
    <source>
        <dbReference type="Proteomes" id="UP001279410"/>
    </source>
</evidence>
<organism evidence="2 3">
    <name type="scientific">Lates japonicus</name>
    <name type="common">Japanese lates</name>
    <dbReference type="NCBI Taxonomy" id="270547"/>
    <lineage>
        <taxon>Eukaryota</taxon>
        <taxon>Metazoa</taxon>
        <taxon>Chordata</taxon>
        <taxon>Craniata</taxon>
        <taxon>Vertebrata</taxon>
        <taxon>Euteleostomi</taxon>
        <taxon>Actinopterygii</taxon>
        <taxon>Neopterygii</taxon>
        <taxon>Teleostei</taxon>
        <taxon>Neoteleostei</taxon>
        <taxon>Acanthomorphata</taxon>
        <taxon>Carangaria</taxon>
        <taxon>Carangaria incertae sedis</taxon>
        <taxon>Centropomidae</taxon>
        <taxon>Lates</taxon>
    </lineage>
</organism>
<protein>
    <submittedName>
        <fullName evidence="2">AP2-associated protein kinase 1-like isoform X1</fullName>
    </submittedName>
</protein>
<dbReference type="InterPro" id="IPR028182">
    <property type="entry name" value="BMP2K_C"/>
</dbReference>
<dbReference type="EMBL" id="BRZM01000021">
    <property type="protein sequence ID" value="GLD55278.1"/>
    <property type="molecule type" value="Genomic_DNA"/>
</dbReference>
<keyword evidence="2" id="KW-0418">Kinase</keyword>
<reference evidence="2" key="1">
    <citation type="submission" date="2022-08" db="EMBL/GenBank/DDBJ databases">
        <title>Genome sequencing of akame (Lates japonicus).</title>
        <authorList>
            <person name="Hashiguchi Y."/>
            <person name="Takahashi H."/>
        </authorList>
    </citation>
    <scope>NUCLEOTIDE SEQUENCE</scope>
    <source>
        <strain evidence="2">Kochi</strain>
    </source>
</reference>
<proteinExistence type="predicted"/>
<comment type="caution">
    <text evidence="2">The sequence shown here is derived from an EMBL/GenBank/DDBJ whole genome shotgun (WGS) entry which is preliminary data.</text>
</comment>
<evidence type="ECO:0000313" key="2">
    <source>
        <dbReference type="EMBL" id="GLD55278.1"/>
    </source>
</evidence>
<dbReference type="GO" id="GO:0016301">
    <property type="term" value="F:kinase activity"/>
    <property type="evidence" value="ECO:0007669"/>
    <property type="project" value="UniProtKB-KW"/>
</dbReference>
<dbReference type="Pfam" id="PF15282">
    <property type="entry name" value="BMP2K_C"/>
    <property type="match status" value="1"/>
</dbReference>
<feature type="domain" description="BMP-2-inducible protein kinase C-terminal" evidence="1">
    <location>
        <begin position="180"/>
        <end position="231"/>
    </location>
</feature>
<dbReference type="AlphaFoldDB" id="A0AAD3R4N0"/>